<dbReference type="GO" id="GO:0003810">
    <property type="term" value="F:protein-glutamine gamma-glutamyltransferase activity"/>
    <property type="evidence" value="ECO:0007669"/>
    <property type="project" value="InterPro"/>
</dbReference>
<dbReference type="GO" id="GO:0030435">
    <property type="term" value="P:sporulation resulting in formation of a cellular spore"/>
    <property type="evidence" value="ECO:0007669"/>
    <property type="project" value="UniProtKB-KW"/>
</dbReference>
<evidence type="ECO:0000313" key="4">
    <source>
        <dbReference type="Proteomes" id="UP000184082"/>
    </source>
</evidence>
<keyword evidence="4" id="KW-1185">Reference proteome</keyword>
<dbReference type="Proteomes" id="UP000184082">
    <property type="component" value="Unassembled WGS sequence"/>
</dbReference>
<gene>
    <name evidence="3" type="ORF">SAMN02745883_02147</name>
</gene>
<reference evidence="3 4" key="1">
    <citation type="submission" date="2016-11" db="EMBL/GenBank/DDBJ databases">
        <authorList>
            <person name="Jaros S."/>
            <person name="Januszkiewicz K."/>
            <person name="Wedrychowicz H."/>
        </authorList>
    </citation>
    <scope>NUCLEOTIDE SEQUENCE [LARGE SCALE GENOMIC DNA]</scope>
    <source>
        <strain evidence="3 4">DSM 14501</strain>
    </source>
</reference>
<proteinExistence type="inferred from homology"/>
<dbReference type="AlphaFoldDB" id="A0A1M6STJ1"/>
<accession>A0A1M6STJ1</accession>
<keyword evidence="1 3" id="KW-0808">Transferase</keyword>
<sequence>MIQIKSSIINNDNLKKQYNPNSIERKIIDILISSKIIYKYTSLKQLNFEIDLRKNIINSAKKLYNSRFSFETFRKSKCNNKYWKRTHEGGFLLKDDATPSDAINDIFINGSKYATECATAIVIIFYKAVLNIYPKKLYNKMFKNIHLMNWHYIDKDLGVKYYEDEVDYLPGDCRYFKNPDVDPMTPEWQGENVIDLGDGTYYGHGIGIETADEIINILNSQREENATQSAYLLDSATRPNFKYLAEKYYNFISKHEIPHHRTFWRQKQNLTGLYRPIYVSY</sequence>
<dbReference type="HAMAP" id="MF_00727">
    <property type="entry name" value="Tgl"/>
    <property type="match status" value="1"/>
</dbReference>
<name>A0A1M6STJ1_9FIRM</name>
<dbReference type="STRING" id="1121266.SAMN02745883_02147"/>
<dbReference type="EMBL" id="FRAJ01000020">
    <property type="protein sequence ID" value="SHK47888.1"/>
    <property type="molecule type" value="Genomic_DNA"/>
</dbReference>
<dbReference type="Pfam" id="PF20085">
    <property type="entry name" value="TGL"/>
    <property type="match status" value="1"/>
</dbReference>
<dbReference type="RefSeq" id="WP_072968392.1">
    <property type="nucleotide sequence ID" value="NZ_FRAJ01000020.1"/>
</dbReference>
<evidence type="ECO:0000313" key="3">
    <source>
        <dbReference type="EMBL" id="SHK47888.1"/>
    </source>
</evidence>
<keyword evidence="2" id="KW-0749">Sporulation</keyword>
<evidence type="ECO:0000256" key="2">
    <source>
        <dbReference type="ARBA" id="ARBA00022969"/>
    </source>
</evidence>
<organism evidence="3 4">
    <name type="scientific">Caminicella sporogenes DSM 14501</name>
    <dbReference type="NCBI Taxonomy" id="1121266"/>
    <lineage>
        <taxon>Bacteria</taxon>
        <taxon>Bacillati</taxon>
        <taxon>Bacillota</taxon>
        <taxon>Clostridia</taxon>
        <taxon>Peptostreptococcales</taxon>
        <taxon>Caminicellaceae</taxon>
        <taxon>Caminicella</taxon>
    </lineage>
</organism>
<evidence type="ECO:0000256" key="1">
    <source>
        <dbReference type="ARBA" id="ARBA00022679"/>
    </source>
</evidence>
<protein>
    <submittedName>
        <fullName evidence="3">Protein-glutamine gamma-glutamyltransferase</fullName>
    </submittedName>
</protein>
<dbReference type="InterPro" id="IPR020916">
    <property type="entry name" value="Gln_gamma-glutamylTfrase_bac"/>
</dbReference>
<dbReference type="NCBIfam" id="NF002869">
    <property type="entry name" value="PRK03187.1"/>
    <property type="match status" value="1"/>
</dbReference>